<dbReference type="RefSeq" id="WP_134490294.1">
    <property type="nucleotide sequence ID" value="NZ_CP139089.1"/>
</dbReference>
<dbReference type="Proteomes" id="UP000294360">
    <property type="component" value="Chromosome"/>
</dbReference>
<evidence type="ECO:0000256" key="1">
    <source>
        <dbReference type="SAM" id="MobiDB-lite"/>
    </source>
</evidence>
<organism evidence="3 4">
    <name type="scientific">Methylocella tundrae</name>
    <dbReference type="NCBI Taxonomy" id="227605"/>
    <lineage>
        <taxon>Bacteria</taxon>
        <taxon>Pseudomonadati</taxon>
        <taxon>Pseudomonadota</taxon>
        <taxon>Alphaproteobacteria</taxon>
        <taxon>Hyphomicrobiales</taxon>
        <taxon>Beijerinckiaceae</taxon>
        <taxon>Methylocella</taxon>
    </lineage>
</organism>
<sequence>MKELGKVVVGAAVACAFSSGAIAQVRTFGPAAPYLVTGRSVSVPPYEHHAQKPYEQAGAQGRLDSGTGAGQTETPSGETPSR</sequence>
<keyword evidence="2" id="KW-0732">Signal</keyword>
<evidence type="ECO:0000313" key="3">
    <source>
        <dbReference type="EMBL" id="VFU09801.1"/>
    </source>
</evidence>
<dbReference type="KEGG" id="mtun:MTUNDRAET4_2914"/>
<reference evidence="3 4" key="1">
    <citation type="submission" date="2019-03" db="EMBL/GenBank/DDBJ databases">
        <authorList>
            <person name="Kox A.R. M."/>
        </authorList>
    </citation>
    <scope>NUCLEOTIDE SEQUENCE [LARGE SCALE GENOMIC DNA]</scope>
    <source>
        <strain evidence="3">MTUNDRAET4 annotated genome</strain>
    </source>
</reference>
<feature type="compositionally biased region" description="Polar residues" evidence="1">
    <location>
        <begin position="70"/>
        <end position="82"/>
    </location>
</feature>
<evidence type="ECO:0000313" key="4">
    <source>
        <dbReference type="Proteomes" id="UP000294360"/>
    </source>
</evidence>
<dbReference type="AlphaFoldDB" id="A0A4U8Z325"/>
<evidence type="ECO:0000256" key="2">
    <source>
        <dbReference type="SAM" id="SignalP"/>
    </source>
</evidence>
<proteinExistence type="predicted"/>
<gene>
    <name evidence="3" type="ORF">MTUNDRAET4_2914</name>
</gene>
<protein>
    <submittedName>
        <fullName evidence="3">Uncharacterized protein</fullName>
    </submittedName>
</protein>
<accession>A0A4U8Z325</accession>
<dbReference type="OrthoDB" id="9854687at2"/>
<dbReference type="EMBL" id="LR536450">
    <property type="protein sequence ID" value="VFU09801.1"/>
    <property type="molecule type" value="Genomic_DNA"/>
</dbReference>
<feature type="chain" id="PRO_5020554849" evidence="2">
    <location>
        <begin position="24"/>
        <end position="82"/>
    </location>
</feature>
<feature type="signal peptide" evidence="2">
    <location>
        <begin position="1"/>
        <end position="23"/>
    </location>
</feature>
<feature type="region of interest" description="Disordered" evidence="1">
    <location>
        <begin position="45"/>
        <end position="82"/>
    </location>
</feature>
<name>A0A4U8Z325_METTU</name>